<reference key="2">
    <citation type="submission" date="2011-04" db="EMBL/GenBank/DDBJ databases">
        <title>Complete sequence of chromosome of Haliscomenobacter hydrossis DSM 1100.</title>
        <authorList>
            <consortium name="US DOE Joint Genome Institute (JGI-PGF)"/>
            <person name="Lucas S."/>
            <person name="Han J."/>
            <person name="Lapidus A."/>
            <person name="Bruce D."/>
            <person name="Goodwin L."/>
            <person name="Pitluck S."/>
            <person name="Peters L."/>
            <person name="Kyrpides N."/>
            <person name="Mavromatis K."/>
            <person name="Ivanova N."/>
            <person name="Ovchinnikova G."/>
            <person name="Pagani I."/>
            <person name="Daligault H."/>
            <person name="Detter J.C."/>
            <person name="Han C."/>
            <person name="Land M."/>
            <person name="Hauser L."/>
            <person name="Markowitz V."/>
            <person name="Cheng J.-F."/>
            <person name="Hugenholtz P."/>
            <person name="Woyke T."/>
            <person name="Wu D."/>
            <person name="Verbarg S."/>
            <person name="Frueling A."/>
            <person name="Brambilla E."/>
            <person name="Klenk H.-P."/>
            <person name="Eisen J.A."/>
        </authorList>
    </citation>
    <scope>NUCLEOTIDE SEQUENCE</scope>
    <source>
        <strain>DSM 1100</strain>
    </source>
</reference>
<dbReference type="Pfam" id="PF14060">
    <property type="entry name" value="DUF4252"/>
    <property type="match status" value="1"/>
</dbReference>
<proteinExistence type="predicted"/>
<evidence type="ECO:0000313" key="3">
    <source>
        <dbReference type="Proteomes" id="UP000008461"/>
    </source>
</evidence>
<feature type="signal peptide" evidence="1">
    <location>
        <begin position="1"/>
        <end position="21"/>
    </location>
</feature>
<reference evidence="2 3" key="1">
    <citation type="journal article" date="2011" name="Stand. Genomic Sci.">
        <title>Complete genome sequence of Haliscomenobacter hydrossis type strain (O).</title>
        <authorList>
            <consortium name="US DOE Joint Genome Institute (JGI-PGF)"/>
            <person name="Daligault H."/>
            <person name="Lapidus A."/>
            <person name="Zeytun A."/>
            <person name="Nolan M."/>
            <person name="Lucas S."/>
            <person name="Del Rio T.G."/>
            <person name="Tice H."/>
            <person name="Cheng J.F."/>
            <person name="Tapia R."/>
            <person name="Han C."/>
            <person name="Goodwin L."/>
            <person name="Pitluck S."/>
            <person name="Liolios K."/>
            <person name="Pagani I."/>
            <person name="Ivanova N."/>
            <person name="Huntemann M."/>
            <person name="Mavromatis K."/>
            <person name="Mikhailova N."/>
            <person name="Pati A."/>
            <person name="Chen A."/>
            <person name="Palaniappan K."/>
            <person name="Land M."/>
            <person name="Hauser L."/>
            <person name="Brambilla E.M."/>
            <person name="Rohde M."/>
            <person name="Verbarg S."/>
            <person name="Goker M."/>
            <person name="Bristow J."/>
            <person name="Eisen J.A."/>
            <person name="Markowitz V."/>
            <person name="Hugenholtz P."/>
            <person name="Kyrpides N.C."/>
            <person name="Klenk H.P."/>
            <person name="Woyke T."/>
        </authorList>
    </citation>
    <scope>NUCLEOTIDE SEQUENCE [LARGE SCALE GENOMIC DNA]</scope>
    <source>
        <strain evidence="3">ATCC 27775 / DSM 1100 / LMG 10767 / O</strain>
    </source>
</reference>
<sequence>MSMRILLLALGFFVLSNMVTAQNSVAEFYQKFKKQDQVTNFKLPGWLVWIGTGLVYNSIRDEETRTWLRLARKMGKIRLLQSENSNSIKPTDLSNFVNSLKSGNAYSDLIYVRDEDSDLNIMVREGSSGRLKELLIVGSTDGETIMVSSKTRLRMKDLNEVLDHYLKELNWKEKPKSKKLPQA</sequence>
<name>F4KP61_HALH1</name>
<feature type="chain" id="PRO_5003316868" description="DUF4252 domain-containing protein" evidence="1">
    <location>
        <begin position="22"/>
        <end position="183"/>
    </location>
</feature>
<dbReference type="AlphaFoldDB" id="F4KP61"/>
<dbReference type="STRING" id="760192.Halhy_0954"/>
<keyword evidence="3" id="KW-1185">Reference proteome</keyword>
<keyword evidence="1" id="KW-0732">Signal</keyword>
<dbReference type="RefSeq" id="WP_013763413.1">
    <property type="nucleotide sequence ID" value="NC_015510.1"/>
</dbReference>
<dbReference type="EMBL" id="CP002691">
    <property type="protein sequence ID" value="AEE48855.1"/>
    <property type="molecule type" value="Genomic_DNA"/>
</dbReference>
<evidence type="ECO:0008006" key="4">
    <source>
        <dbReference type="Google" id="ProtNLM"/>
    </source>
</evidence>
<dbReference type="Proteomes" id="UP000008461">
    <property type="component" value="Chromosome"/>
</dbReference>
<dbReference type="InterPro" id="IPR025348">
    <property type="entry name" value="DUF4252"/>
</dbReference>
<dbReference type="HOGENOM" id="CLU_1473225_0_0_10"/>
<dbReference type="KEGG" id="hhy:Halhy_0954"/>
<organism evidence="2 3">
    <name type="scientific">Haliscomenobacter hydrossis (strain ATCC 27775 / DSM 1100 / LMG 10767 / O)</name>
    <dbReference type="NCBI Taxonomy" id="760192"/>
    <lineage>
        <taxon>Bacteria</taxon>
        <taxon>Pseudomonadati</taxon>
        <taxon>Bacteroidota</taxon>
        <taxon>Saprospiria</taxon>
        <taxon>Saprospirales</taxon>
        <taxon>Haliscomenobacteraceae</taxon>
        <taxon>Haliscomenobacter</taxon>
    </lineage>
</organism>
<dbReference type="OrthoDB" id="1494167at2"/>
<evidence type="ECO:0000256" key="1">
    <source>
        <dbReference type="SAM" id="SignalP"/>
    </source>
</evidence>
<gene>
    <name evidence="2" type="ordered locus">Halhy_0954</name>
</gene>
<evidence type="ECO:0000313" key="2">
    <source>
        <dbReference type="EMBL" id="AEE48855.1"/>
    </source>
</evidence>
<protein>
    <recommendedName>
        <fullName evidence="4">DUF4252 domain-containing protein</fullName>
    </recommendedName>
</protein>
<accession>F4KP61</accession>